<evidence type="ECO:0000259" key="1">
    <source>
        <dbReference type="Pfam" id="PF01863"/>
    </source>
</evidence>
<proteinExistence type="predicted"/>
<dbReference type="Proteomes" id="UP000321662">
    <property type="component" value="Unassembled WGS sequence"/>
</dbReference>
<organism evidence="2 3">
    <name type="scientific">Alkalibacterium kapii</name>
    <dbReference type="NCBI Taxonomy" id="426704"/>
    <lineage>
        <taxon>Bacteria</taxon>
        <taxon>Bacillati</taxon>
        <taxon>Bacillota</taxon>
        <taxon>Bacilli</taxon>
        <taxon>Lactobacillales</taxon>
        <taxon>Carnobacteriaceae</taxon>
        <taxon>Alkalibacterium</taxon>
    </lineage>
</organism>
<dbReference type="AlphaFoldDB" id="A0A511AXD0"/>
<dbReference type="GO" id="GO:0016787">
    <property type="term" value="F:hydrolase activity"/>
    <property type="evidence" value="ECO:0007669"/>
    <property type="project" value="UniProtKB-KW"/>
</dbReference>
<dbReference type="Gene3D" id="3.30.2010.10">
    <property type="entry name" value="Metalloproteases ('zincins'), catalytic domain"/>
    <property type="match status" value="1"/>
</dbReference>
<feature type="domain" description="YgjP-like metallopeptidase" evidence="1">
    <location>
        <begin position="23"/>
        <end position="235"/>
    </location>
</feature>
<dbReference type="EMBL" id="BJUY01000019">
    <property type="protein sequence ID" value="GEK91781.1"/>
    <property type="molecule type" value="Genomic_DNA"/>
</dbReference>
<dbReference type="InterPro" id="IPR002725">
    <property type="entry name" value="YgjP-like_metallopeptidase"/>
</dbReference>
<protein>
    <submittedName>
        <fullName evidence="2">Hydrolase</fullName>
    </submittedName>
</protein>
<dbReference type="OrthoDB" id="9811177at2"/>
<dbReference type="RefSeq" id="WP_146924599.1">
    <property type="nucleotide sequence ID" value="NZ_BJUY01000019.1"/>
</dbReference>
<evidence type="ECO:0000313" key="2">
    <source>
        <dbReference type="EMBL" id="GEK91781.1"/>
    </source>
</evidence>
<accession>A0A511AXD0</accession>
<dbReference type="CDD" id="cd07344">
    <property type="entry name" value="M48_yhfN_like"/>
    <property type="match status" value="1"/>
</dbReference>
<keyword evidence="2" id="KW-0378">Hydrolase</keyword>
<dbReference type="Pfam" id="PF01863">
    <property type="entry name" value="YgjP-like"/>
    <property type="match status" value="1"/>
</dbReference>
<sequence length="241" mass="28807">MSAHHIDFNSKRIEFEVERKNVKNVNVNIKPDRTIKVSAKSSVPLSFIQGLIRKKAPWILNQIKEFEEVEPERTSEREYVSGESYKYLGKQYRLRVQETEDKESVKYFRGFIYVYVKDASDVNKKKQLVDAWYKERADIIFNDLFSKVYPKMEKYNVDKPALQSRLMKTRWGSALVDKNTIHLNQDLIKAPKPCIEYVILHELIHFKYNDHSPKFYDMLYSMMPDWKKRKEILDKEVVKDL</sequence>
<dbReference type="InterPro" id="IPR053136">
    <property type="entry name" value="UTP_pyrophosphatase-like"/>
</dbReference>
<evidence type="ECO:0000313" key="3">
    <source>
        <dbReference type="Proteomes" id="UP000321662"/>
    </source>
</evidence>
<dbReference type="PANTHER" id="PTHR30399:SF1">
    <property type="entry name" value="UTP PYROPHOSPHATASE"/>
    <property type="match status" value="1"/>
</dbReference>
<dbReference type="PANTHER" id="PTHR30399">
    <property type="entry name" value="UNCHARACTERIZED PROTEIN YGJP"/>
    <property type="match status" value="1"/>
</dbReference>
<name>A0A511AXD0_9LACT</name>
<keyword evidence="3" id="KW-1185">Reference proteome</keyword>
<gene>
    <name evidence="2" type="ORF">AKA01nite_14030</name>
</gene>
<reference evidence="2 3" key="1">
    <citation type="submission" date="2019-07" db="EMBL/GenBank/DDBJ databases">
        <title>Whole genome shotgun sequence of Alkalibacterium kapii NBRC 103247.</title>
        <authorList>
            <person name="Hosoyama A."/>
            <person name="Uohara A."/>
            <person name="Ohji S."/>
            <person name="Ichikawa N."/>
        </authorList>
    </citation>
    <scope>NUCLEOTIDE SEQUENCE [LARGE SCALE GENOMIC DNA]</scope>
    <source>
        <strain evidence="2 3">NBRC 103247</strain>
    </source>
</reference>
<comment type="caution">
    <text evidence="2">The sequence shown here is derived from an EMBL/GenBank/DDBJ whole genome shotgun (WGS) entry which is preliminary data.</text>
</comment>